<evidence type="ECO:0000256" key="2">
    <source>
        <dbReference type="ARBA" id="ARBA00022670"/>
    </source>
</evidence>
<proteinExistence type="inferred from homology"/>
<evidence type="ECO:0000313" key="8">
    <source>
        <dbReference type="Proteomes" id="UP000186851"/>
    </source>
</evidence>
<dbReference type="InterPro" id="IPR051463">
    <property type="entry name" value="Peptidase_U62_metallo"/>
</dbReference>
<keyword evidence="4" id="KW-0482">Metalloprotease</keyword>
<name>A0AAF0D1G4_ODILC</name>
<dbReference type="Proteomes" id="UP000186851">
    <property type="component" value="Chromosome"/>
</dbReference>
<evidence type="ECO:0000259" key="5">
    <source>
        <dbReference type="Pfam" id="PF01523"/>
    </source>
</evidence>
<accession>A0AAF0D1G4</accession>
<protein>
    <submittedName>
        <fullName evidence="7">TldD/PmbA family protein</fullName>
    </submittedName>
</protein>
<gene>
    <name evidence="7" type="ORF">OdinLCB4_005315</name>
</gene>
<dbReference type="InterPro" id="IPR002510">
    <property type="entry name" value="Metalloprtase-TldD/E_N"/>
</dbReference>
<sequence length="463" mass="51598">MKDLTGFVLNQPVLKHFEFIECRQESIQTLSVKITEEGLKELLLNEDSGLSIRLLKNGLWFFTFITNPNKKALKKVIENDFFQIKPAYFKKLELYETNIHIDEVVVNVSKSLLNTNIEEIADIPLSVYEKLVDLKKSEAPFIKSFNIFFNSSYREEFYANSEGSKIAQLHPFNKLTVNLTGLENGKLARSSETVGGVRGLEAFKTGGRWNPDSLITRSVNRIKSIIAGRRPPKGVMPVVMDPSMTGTLIHEAFGHLCEADLVAAGGVIQLKQLNQQVANENITIVDDPLNMDGGWIPYDQEGVKGVKSILVEKGVLRRFLVNREYGKLFNQEPAGNARASSYRYPPIIRMRNTYLEKGDFSLEELIEDIEKGVYVEKFIGGQASLLGAFQFAAQIGWLIEKGELKQPIRDVSISGSTFETLKAIDAIGKNFETDIGTCGKGQWVTVGDGGPSIRVPKLMVGGI</sequence>
<reference evidence="7" key="2">
    <citation type="journal article" date="2022" name="Nat. Microbiol.">
        <title>A closed Candidatus Odinarchaeum chromosome exposes Asgard archaeal viruses.</title>
        <authorList>
            <person name="Tamarit D."/>
            <person name="Caceres E.F."/>
            <person name="Krupovic M."/>
            <person name="Nijland R."/>
            <person name="Eme L."/>
            <person name="Robinson N.P."/>
            <person name="Ettema T.J.G."/>
        </authorList>
    </citation>
    <scope>NUCLEOTIDE SEQUENCE</scope>
    <source>
        <strain evidence="7">LCB_4</strain>
    </source>
</reference>
<dbReference type="AlphaFoldDB" id="A0AAF0D1G4"/>
<evidence type="ECO:0000256" key="3">
    <source>
        <dbReference type="ARBA" id="ARBA00022801"/>
    </source>
</evidence>
<feature type="domain" description="Metalloprotease TldD/E C-terminal" evidence="6">
    <location>
        <begin position="234"/>
        <end position="462"/>
    </location>
</feature>
<dbReference type="InterPro" id="IPR036059">
    <property type="entry name" value="TldD/PmbA_sf"/>
</dbReference>
<dbReference type="Pfam" id="PF19289">
    <property type="entry name" value="PmbA_TldD_3rd"/>
    <property type="match status" value="1"/>
</dbReference>
<dbReference type="PANTHER" id="PTHR30624:SF0">
    <property type="entry name" value="METALLOPROTEASE SLR0863"/>
    <property type="match status" value="1"/>
</dbReference>
<evidence type="ECO:0000256" key="4">
    <source>
        <dbReference type="ARBA" id="ARBA00023049"/>
    </source>
</evidence>
<dbReference type="GO" id="GO:0006508">
    <property type="term" value="P:proteolysis"/>
    <property type="evidence" value="ECO:0007669"/>
    <property type="project" value="UniProtKB-KW"/>
</dbReference>
<dbReference type="Pfam" id="PF01523">
    <property type="entry name" value="PmbA_TldD_1st"/>
    <property type="match status" value="1"/>
</dbReference>
<comment type="similarity">
    <text evidence="1">Belongs to the peptidase U62 family.</text>
</comment>
<dbReference type="InterPro" id="IPR045569">
    <property type="entry name" value="Metalloprtase-TldD/E_C"/>
</dbReference>
<evidence type="ECO:0000313" key="7">
    <source>
        <dbReference type="EMBL" id="WEU39889.1"/>
    </source>
</evidence>
<feature type="domain" description="Metalloprotease TldD/E N-terminal" evidence="5">
    <location>
        <begin position="21"/>
        <end position="79"/>
    </location>
</feature>
<dbReference type="InterPro" id="IPR035068">
    <property type="entry name" value="TldD/PmbA_N"/>
</dbReference>
<dbReference type="GO" id="GO:0005829">
    <property type="term" value="C:cytosol"/>
    <property type="evidence" value="ECO:0007669"/>
    <property type="project" value="TreeGrafter"/>
</dbReference>
<keyword evidence="2" id="KW-0645">Protease</keyword>
<evidence type="ECO:0000256" key="1">
    <source>
        <dbReference type="ARBA" id="ARBA00005836"/>
    </source>
</evidence>
<keyword evidence="3" id="KW-0378">Hydrolase</keyword>
<dbReference type="Gene3D" id="3.30.2290.10">
    <property type="entry name" value="PmbA/TldD superfamily"/>
    <property type="match status" value="1"/>
</dbReference>
<dbReference type="PANTHER" id="PTHR30624">
    <property type="entry name" value="UNCHARACTERIZED PROTEIN TLDD AND PMBA"/>
    <property type="match status" value="1"/>
</dbReference>
<dbReference type="EMBL" id="CP091871">
    <property type="protein sequence ID" value="WEU39889.1"/>
    <property type="molecule type" value="Genomic_DNA"/>
</dbReference>
<organism evidence="7 8">
    <name type="scientific">Odinarchaeota yellowstonii (strain LCB_4)</name>
    <dbReference type="NCBI Taxonomy" id="1841599"/>
    <lineage>
        <taxon>Archaea</taxon>
        <taxon>Promethearchaeati</taxon>
        <taxon>Candidatus Odinarchaeota</taxon>
        <taxon>Candidatus Odinarchaeia</taxon>
        <taxon>Candidatus Odinarchaeales</taxon>
        <taxon>Candidatus Odinarchaeaceae</taxon>
        <taxon>Candidatus Odinarchaeum</taxon>
    </lineage>
</organism>
<dbReference type="InterPro" id="IPR025502">
    <property type="entry name" value="TldD"/>
</dbReference>
<dbReference type="KEGG" id="oyw:OdinLCB4_005315"/>
<evidence type="ECO:0000259" key="6">
    <source>
        <dbReference type="Pfam" id="PF19289"/>
    </source>
</evidence>
<dbReference type="GO" id="GO:0008237">
    <property type="term" value="F:metallopeptidase activity"/>
    <property type="evidence" value="ECO:0007669"/>
    <property type="project" value="UniProtKB-KW"/>
</dbReference>
<dbReference type="PIRSF" id="PIRSF004919">
    <property type="entry name" value="TldD"/>
    <property type="match status" value="1"/>
</dbReference>
<dbReference type="SUPFAM" id="SSF111283">
    <property type="entry name" value="Putative modulator of DNA gyrase, PmbA/TldD"/>
    <property type="match status" value="1"/>
</dbReference>
<reference evidence="7" key="1">
    <citation type="journal article" date="2017" name="Nature">
        <title>Asgard archaea illuminate the origin of eukaryotic cellular complexity.</title>
        <authorList>
            <person name="Zaremba-Niedzwiedzka K."/>
            <person name="Caceres E.F."/>
            <person name="Saw J.H."/>
            <person name="Backstrom D."/>
            <person name="Juzokaite L."/>
            <person name="Vancaester E."/>
            <person name="Seitz K.W."/>
            <person name="Anantharaman K."/>
            <person name="Starnawski P."/>
            <person name="Kjeldsen K.U."/>
            <person name="Scott M.B."/>
            <person name="Nunoura T."/>
            <person name="Banfield J.F."/>
            <person name="Schramm A."/>
            <person name="Baker B.J."/>
            <person name="Spang A."/>
            <person name="Ettema T.J.G."/>
        </authorList>
    </citation>
    <scope>NUCLEOTIDE SEQUENCE</scope>
    <source>
        <strain evidence="7">LCB_4</strain>
    </source>
</reference>